<dbReference type="KEGG" id="gfu:KM031_10170"/>
<dbReference type="RefSeq" id="WP_215505750.1">
    <property type="nucleotide sequence ID" value="NZ_CP076361.1"/>
</dbReference>
<gene>
    <name evidence="2" type="ORF">KM031_10170</name>
</gene>
<keyword evidence="3" id="KW-1185">Reference proteome</keyword>
<sequence>MSRLGKNPAPPRDRSHEVCRGKKENPGISDRAFRKEIHFVTVVRLATFGAPRNNCEAHMGLNSSLISNTSRRYRAGLGHPDVCMLIAKIERLDHSGALSDAECNRIVWSGANLETFAAFYWQELNNLVGKPLPDPGCRPMATAIHPYADDKAPDFSRVLGYFHRVSEYVQRLEAKYQIGGAA</sequence>
<organism evidence="2 3">
    <name type="scientific">Gemmobacter fulvus</name>
    <dbReference type="NCBI Taxonomy" id="2840474"/>
    <lineage>
        <taxon>Bacteria</taxon>
        <taxon>Pseudomonadati</taxon>
        <taxon>Pseudomonadota</taxon>
        <taxon>Alphaproteobacteria</taxon>
        <taxon>Rhodobacterales</taxon>
        <taxon>Paracoccaceae</taxon>
        <taxon>Gemmobacter</taxon>
    </lineage>
</organism>
<protein>
    <submittedName>
        <fullName evidence="2">Uncharacterized protein</fullName>
    </submittedName>
</protein>
<feature type="compositionally biased region" description="Basic and acidic residues" evidence="1">
    <location>
        <begin position="11"/>
        <end position="27"/>
    </location>
</feature>
<accession>A0A975P5H8</accession>
<evidence type="ECO:0000313" key="2">
    <source>
        <dbReference type="EMBL" id="QWK89236.1"/>
    </source>
</evidence>
<reference evidence="2" key="1">
    <citation type="submission" date="2021-06" db="EMBL/GenBank/DDBJ databases">
        <title>Direct submission.</title>
        <authorList>
            <person name="Lee C.-S."/>
            <person name="Jin L."/>
        </authorList>
    </citation>
    <scope>NUCLEOTIDE SEQUENCE</scope>
    <source>
        <strain evidence="2">Con5</strain>
    </source>
</reference>
<feature type="region of interest" description="Disordered" evidence="1">
    <location>
        <begin position="1"/>
        <end position="27"/>
    </location>
</feature>
<dbReference type="AlphaFoldDB" id="A0A975P5H8"/>
<name>A0A975P5H8_9RHOB</name>
<dbReference type="EMBL" id="CP076361">
    <property type="protein sequence ID" value="QWK89236.1"/>
    <property type="molecule type" value="Genomic_DNA"/>
</dbReference>
<evidence type="ECO:0000256" key="1">
    <source>
        <dbReference type="SAM" id="MobiDB-lite"/>
    </source>
</evidence>
<evidence type="ECO:0000313" key="3">
    <source>
        <dbReference type="Proteomes" id="UP000679352"/>
    </source>
</evidence>
<proteinExistence type="predicted"/>
<dbReference type="Proteomes" id="UP000679352">
    <property type="component" value="Chromosome"/>
</dbReference>